<reference evidence="5" key="1">
    <citation type="submission" date="2016-10" db="EMBL/GenBank/DDBJ databases">
        <authorList>
            <person name="Varghese N."/>
            <person name="Submissions S."/>
        </authorList>
    </citation>
    <scope>NUCLEOTIDE SEQUENCE [LARGE SCALE GENOMIC DNA]</scope>
    <source>
        <strain evidence="5">GAS369</strain>
    </source>
</reference>
<keyword evidence="5" id="KW-1185">Reference proteome</keyword>
<gene>
    <name evidence="4" type="ORF">SAMN05444158_5927</name>
</gene>
<dbReference type="SUPFAM" id="SSF55729">
    <property type="entry name" value="Acyl-CoA N-acyltransferases (Nat)"/>
    <property type="match status" value="1"/>
</dbReference>
<dbReference type="PROSITE" id="PS51186">
    <property type="entry name" value="GNAT"/>
    <property type="match status" value="1"/>
</dbReference>
<accession>A0A1H2A6X7</accession>
<organism evidence="4 5">
    <name type="scientific">Bradyrhizobium canariense</name>
    <dbReference type="NCBI Taxonomy" id="255045"/>
    <lineage>
        <taxon>Bacteria</taxon>
        <taxon>Pseudomonadati</taxon>
        <taxon>Pseudomonadota</taxon>
        <taxon>Alphaproteobacteria</taxon>
        <taxon>Hyphomicrobiales</taxon>
        <taxon>Nitrobacteraceae</taxon>
        <taxon>Bradyrhizobium</taxon>
    </lineage>
</organism>
<sequence>MDARHRAGHDGSGFGLSPSFTLRPYRTKDEDATIALWQRTWQQAYPSIDFAARVAWWRERWRDELVPNAAIVVAEQADVLIGFVTIDDSGYLDQLVVAPDHWGSTLGDALVDEAKRRSPERVTLLVNQDNARAIRFYGRNGFVHAGEDVNPTSGRPVLRMEWKGSSSLRGA</sequence>
<dbReference type="PANTHER" id="PTHR43877">
    <property type="entry name" value="AMINOALKYLPHOSPHONATE N-ACETYLTRANSFERASE-RELATED-RELATED"/>
    <property type="match status" value="1"/>
</dbReference>
<evidence type="ECO:0000256" key="1">
    <source>
        <dbReference type="ARBA" id="ARBA00022679"/>
    </source>
</evidence>
<proteinExistence type="predicted"/>
<keyword evidence="1 4" id="KW-0808">Transferase</keyword>
<dbReference type="GO" id="GO:0016747">
    <property type="term" value="F:acyltransferase activity, transferring groups other than amino-acyl groups"/>
    <property type="evidence" value="ECO:0007669"/>
    <property type="project" value="InterPro"/>
</dbReference>
<evidence type="ECO:0000313" key="4">
    <source>
        <dbReference type="EMBL" id="SDT41639.1"/>
    </source>
</evidence>
<dbReference type="Pfam" id="PF00583">
    <property type="entry name" value="Acetyltransf_1"/>
    <property type="match status" value="1"/>
</dbReference>
<dbReference type="EMBL" id="LT629750">
    <property type="protein sequence ID" value="SDT41639.1"/>
    <property type="molecule type" value="Genomic_DNA"/>
</dbReference>
<dbReference type="AlphaFoldDB" id="A0A1H2A6X7"/>
<protein>
    <submittedName>
        <fullName evidence="4">Acetyltransferase, GNAT family</fullName>
    </submittedName>
</protein>
<keyword evidence="2" id="KW-0012">Acyltransferase</keyword>
<feature type="domain" description="N-acetyltransferase" evidence="3">
    <location>
        <begin position="20"/>
        <end position="165"/>
    </location>
</feature>
<dbReference type="CDD" id="cd04301">
    <property type="entry name" value="NAT_SF"/>
    <property type="match status" value="1"/>
</dbReference>
<name>A0A1H2A6X7_9BRAD</name>
<dbReference type="Gene3D" id="3.40.630.30">
    <property type="match status" value="1"/>
</dbReference>
<dbReference type="Proteomes" id="UP000243904">
    <property type="component" value="Chromosome I"/>
</dbReference>
<evidence type="ECO:0000259" key="3">
    <source>
        <dbReference type="PROSITE" id="PS51186"/>
    </source>
</evidence>
<evidence type="ECO:0000256" key="2">
    <source>
        <dbReference type="ARBA" id="ARBA00023315"/>
    </source>
</evidence>
<dbReference type="InterPro" id="IPR000182">
    <property type="entry name" value="GNAT_dom"/>
</dbReference>
<dbReference type="InterPro" id="IPR016181">
    <property type="entry name" value="Acyl_CoA_acyltransferase"/>
</dbReference>
<evidence type="ECO:0000313" key="5">
    <source>
        <dbReference type="Proteomes" id="UP000243904"/>
    </source>
</evidence>
<dbReference type="InterPro" id="IPR050832">
    <property type="entry name" value="Bact_Acetyltransf"/>
</dbReference>